<dbReference type="AlphaFoldDB" id="A0A545TUZ8"/>
<keyword evidence="3" id="KW-1185">Reference proteome</keyword>
<evidence type="ECO:0000313" key="2">
    <source>
        <dbReference type="EMBL" id="TQV81036.1"/>
    </source>
</evidence>
<dbReference type="SUPFAM" id="SSF53335">
    <property type="entry name" value="S-adenosyl-L-methionine-dependent methyltransferases"/>
    <property type="match status" value="1"/>
</dbReference>
<sequence>MCSYFRIKRIRMNIKNQGFITLAPGVLLADNAEGNDIIEVDGVQYNRFMDGFYIDRSTAELTTEQVFALCRSRSENPNLVSNGPGNEQVKSIISSYILAKNPSTLLELGAGIEPTLTHKADDSIYIISDADDIVVQQNSELGRECSHFGKGLPLLFDDNFFDLIFAVFVFHFSIYQDQIQEISRCLKTDGVLIANVYLLDTNERAILEKKFRDEGLISLRISDPMSSCKNNEYWLFSFSEETLDLNNTIFQKILASTVSKKNS</sequence>
<dbReference type="EMBL" id="VHSG01000009">
    <property type="protein sequence ID" value="TQV81036.1"/>
    <property type="molecule type" value="Genomic_DNA"/>
</dbReference>
<dbReference type="CDD" id="cd02440">
    <property type="entry name" value="AdoMet_MTases"/>
    <property type="match status" value="1"/>
</dbReference>
<reference evidence="2 3" key="1">
    <citation type="submission" date="2019-06" db="EMBL/GenBank/DDBJ databases">
        <title>Whole genome sequence for Cellvibrionaceae sp. R142.</title>
        <authorList>
            <person name="Wang G."/>
        </authorList>
    </citation>
    <scope>NUCLEOTIDE SEQUENCE [LARGE SCALE GENOMIC DNA]</scope>
    <source>
        <strain evidence="2 3">R142</strain>
    </source>
</reference>
<dbReference type="GO" id="GO:0032259">
    <property type="term" value="P:methylation"/>
    <property type="evidence" value="ECO:0007669"/>
    <property type="project" value="UniProtKB-KW"/>
</dbReference>
<proteinExistence type="predicted"/>
<accession>A0A545TUZ8</accession>
<evidence type="ECO:0000259" key="1">
    <source>
        <dbReference type="Pfam" id="PF08241"/>
    </source>
</evidence>
<organism evidence="2 3">
    <name type="scientific">Exilibacterium tricleocarpae</name>
    <dbReference type="NCBI Taxonomy" id="2591008"/>
    <lineage>
        <taxon>Bacteria</taxon>
        <taxon>Pseudomonadati</taxon>
        <taxon>Pseudomonadota</taxon>
        <taxon>Gammaproteobacteria</taxon>
        <taxon>Cellvibrionales</taxon>
        <taxon>Cellvibrionaceae</taxon>
        <taxon>Exilibacterium</taxon>
    </lineage>
</organism>
<dbReference type="Pfam" id="PF08241">
    <property type="entry name" value="Methyltransf_11"/>
    <property type="match status" value="1"/>
</dbReference>
<name>A0A545TUZ8_9GAMM</name>
<dbReference type="InterPro" id="IPR029063">
    <property type="entry name" value="SAM-dependent_MTases_sf"/>
</dbReference>
<dbReference type="InterPro" id="IPR013216">
    <property type="entry name" value="Methyltransf_11"/>
</dbReference>
<evidence type="ECO:0000313" key="3">
    <source>
        <dbReference type="Proteomes" id="UP000319732"/>
    </source>
</evidence>
<keyword evidence="2" id="KW-0808">Transferase</keyword>
<dbReference type="GO" id="GO:0008757">
    <property type="term" value="F:S-adenosylmethionine-dependent methyltransferase activity"/>
    <property type="evidence" value="ECO:0007669"/>
    <property type="project" value="InterPro"/>
</dbReference>
<comment type="caution">
    <text evidence="2">The sequence shown here is derived from an EMBL/GenBank/DDBJ whole genome shotgun (WGS) entry which is preliminary data.</text>
</comment>
<gene>
    <name evidence="2" type="ORF">FKG94_10090</name>
</gene>
<keyword evidence="2" id="KW-0489">Methyltransferase</keyword>
<feature type="domain" description="Methyltransferase type 11" evidence="1">
    <location>
        <begin position="152"/>
        <end position="193"/>
    </location>
</feature>
<protein>
    <submittedName>
        <fullName evidence="2">Class I SAM-dependent methyltransferase</fullName>
    </submittedName>
</protein>
<dbReference type="Proteomes" id="UP000319732">
    <property type="component" value="Unassembled WGS sequence"/>
</dbReference>
<dbReference type="Gene3D" id="3.40.50.150">
    <property type="entry name" value="Vaccinia Virus protein VP39"/>
    <property type="match status" value="1"/>
</dbReference>